<dbReference type="EMBL" id="OX458332">
    <property type="protein sequence ID" value="CAI8737498.1"/>
    <property type="molecule type" value="Genomic_DNA"/>
</dbReference>
<dbReference type="Proteomes" id="UP001158598">
    <property type="component" value="Chromosome"/>
</dbReference>
<dbReference type="GO" id="GO:0015074">
    <property type="term" value="P:DNA integration"/>
    <property type="evidence" value="ECO:0007669"/>
    <property type="project" value="InterPro"/>
</dbReference>
<dbReference type="InterPro" id="IPR036397">
    <property type="entry name" value="RNaseH_sf"/>
</dbReference>
<dbReference type="SUPFAM" id="SSF53098">
    <property type="entry name" value="Ribonuclease H-like"/>
    <property type="match status" value="1"/>
</dbReference>
<dbReference type="PANTHER" id="PTHR46889">
    <property type="entry name" value="TRANSPOSASE INSF FOR INSERTION SEQUENCE IS3B-RELATED"/>
    <property type="match status" value="1"/>
</dbReference>
<dbReference type="AlphaFoldDB" id="A0AA35UNI5"/>
<protein>
    <submittedName>
        <fullName evidence="2">Transposase</fullName>
    </submittedName>
</protein>
<sequence length="81" mass="9560">MRSSMSRKGNCRDNAPTESFWGRLKAASVHGHKFATREQARQAILDWMAFYNHRRLHSSLGYLSPMQFEQRWYEAQRKNAA</sequence>
<evidence type="ECO:0000259" key="1">
    <source>
        <dbReference type="Pfam" id="PF13683"/>
    </source>
</evidence>
<dbReference type="Gene3D" id="3.30.420.10">
    <property type="entry name" value="Ribonuclease H-like superfamily/Ribonuclease H"/>
    <property type="match status" value="1"/>
</dbReference>
<dbReference type="InterPro" id="IPR001584">
    <property type="entry name" value="Integrase_cat-core"/>
</dbReference>
<dbReference type="InterPro" id="IPR012337">
    <property type="entry name" value="RNaseH-like_sf"/>
</dbReference>
<dbReference type="GO" id="GO:0003676">
    <property type="term" value="F:nucleic acid binding"/>
    <property type="evidence" value="ECO:0007669"/>
    <property type="project" value="InterPro"/>
</dbReference>
<evidence type="ECO:0000313" key="2">
    <source>
        <dbReference type="EMBL" id="CAI8737498.1"/>
    </source>
</evidence>
<feature type="domain" description="Integrase catalytic" evidence="1">
    <location>
        <begin position="2"/>
        <end position="65"/>
    </location>
</feature>
<name>A0AA35UNI5_METCP</name>
<proteinExistence type="predicted"/>
<organism evidence="2 3">
    <name type="scientific">Methylococcus capsulatus</name>
    <dbReference type="NCBI Taxonomy" id="414"/>
    <lineage>
        <taxon>Bacteria</taxon>
        <taxon>Pseudomonadati</taxon>
        <taxon>Pseudomonadota</taxon>
        <taxon>Gammaproteobacteria</taxon>
        <taxon>Methylococcales</taxon>
        <taxon>Methylococcaceae</taxon>
        <taxon>Methylococcus</taxon>
    </lineage>
</organism>
<gene>
    <name evidence="2" type="ORF">MCNOR_0399</name>
</gene>
<evidence type="ECO:0000313" key="3">
    <source>
        <dbReference type="Proteomes" id="UP001158598"/>
    </source>
</evidence>
<dbReference type="PANTHER" id="PTHR46889:SF4">
    <property type="entry name" value="TRANSPOSASE INSO FOR INSERTION SEQUENCE ELEMENT IS911B-RELATED"/>
    <property type="match status" value="1"/>
</dbReference>
<accession>A0AA35UNI5</accession>
<reference evidence="2" key="1">
    <citation type="submission" date="2023-03" db="EMBL/GenBank/DDBJ databases">
        <authorList>
            <person name="Pearce D."/>
        </authorList>
    </citation>
    <scope>NUCLEOTIDE SEQUENCE</scope>
    <source>
        <strain evidence="2">Mc</strain>
    </source>
</reference>
<dbReference type="Pfam" id="PF13683">
    <property type="entry name" value="rve_3"/>
    <property type="match status" value="1"/>
</dbReference>
<dbReference type="InterPro" id="IPR050900">
    <property type="entry name" value="Transposase_IS3/IS150/IS904"/>
</dbReference>